<evidence type="ECO:0000313" key="3">
    <source>
        <dbReference type="Proteomes" id="UP000199664"/>
    </source>
</evidence>
<evidence type="ECO:0000256" key="1">
    <source>
        <dbReference type="SAM" id="SignalP"/>
    </source>
</evidence>
<dbReference type="AlphaFoldDB" id="A0A1H7ZW17"/>
<feature type="chain" id="PRO_5011519835" description="Invasion associated locus B (IalB) protein" evidence="1">
    <location>
        <begin position="23"/>
        <end position="165"/>
    </location>
</feature>
<organism evidence="2 3">
    <name type="scientific">Bosea lupini</name>
    <dbReference type="NCBI Taxonomy" id="1036779"/>
    <lineage>
        <taxon>Bacteria</taxon>
        <taxon>Pseudomonadati</taxon>
        <taxon>Pseudomonadota</taxon>
        <taxon>Alphaproteobacteria</taxon>
        <taxon>Hyphomicrobiales</taxon>
        <taxon>Boseaceae</taxon>
        <taxon>Bosea</taxon>
    </lineage>
</organism>
<dbReference type="RefSeq" id="WP_091842814.1">
    <property type="nucleotide sequence ID" value="NZ_FOAN01000016.1"/>
</dbReference>
<dbReference type="OrthoDB" id="7352105at2"/>
<dbReference type="Proteomes" id="UP000199664">
    <property type="component" value="Unassembled WGS sequence"/>
</dbReference>
<gene>
    <name evidence="2" type="ORF">SAMN04515666_11629</name>
</gene>
<proteinExistence type="predicted"/>
<name>A0A1H7ZW17_9HYPH</name>
<reference evidence="3" key="1">
    <citation type="submission" date="2016-10" db="EMBL/GenBank/DDBJ databases">
        <authorList>
            <person name="Varghese N."/>
            <person name="Submissions S."/>
        </authorList>
    </citation>
    <scope>NUCLEOTIDE SEQUENCE [LARGE SCALE GENOMIC DNA]</scope>
    <source>
        <strain evidence="3">LMG 26383,CCUG 61248,R- 45681</strain>
    </source>
</reference>
<accession>A0A1H7ZW17</accession>
<evidence type="ECO:0000313" key="2">
    <source>
        <dbReference type="EMBL" id="SEM62426.1"/>
    </source>
</evidence>
<dbReference type="EMBL" id="FOAN01000016">
    <property type="protein sequence ID" value="SEM62426.1"/>
    <property type="molecule type" value="Genomic_DNA"/>
</dbReference>
<keyword evidence="1" id="KW-0732">Signal</keyword>
<feature type="signal peptide" evidence="1">
    <location>
        <begin position="1"/>
        <end position="22"/>
    </location>
</feature>
<dbReference type="STRING" id="1036779.SAMN04515666_11629"/>
<sequence length="165" mass="16800">MSKRSIAILTLGLTLHGSAALAQSEGWGTGYQMGTSYAGVNGADGTRLTFYCGAAAAARANPAIAGGPYLIAVLPKTQLKDALPSAIEIVADGKATRVPVTAQAGIDEVELTWKPDGSFGAAQMKPVVAALRDATRIELRAGDAAVLLPIEGVAKALADDPLQCP</sequence>
<protein>
    <recommendedName>
        <fullName evidence="4">Invasion associated locus B (IalB) protein</fullName>
    </recommendedName>
</protein>
<evidence type="ECO:0008006" key="4">
    <source>
        <dbReference type="Google" id="ProtNLM"/>
    </source>
</evidence>
<keyword evidence="3" id="KW-1185">Reference proteome</keyword>